<keyword evidence="1" id="KW-0547">Nucleotide-binding</keyword>
<name>A0A2N0R4K6_9GLOM</name>
<dbReference type="GO" id="GO:0005524">
    <property type="term" value="F:ATP binding"/>
    <property type="evidence" value="ECO:0007669"/>
    <property type="project" value="UniProtKB-KW"/>
</dbReference>
<proteinExistence type="predicted"/>
<reference evidence="5 6" key="2">
    <citation type="submission" date="2017-10" db="EMBL/GenBank/DDBJ databases">
        <title>Genome analyses suggest a sexual origin of heterokaryosis in a supposedly ancient asexual fungus.</title>
        <authorList>
            <person name="Corradi N."/>
            <person name="Sedzielewska K."/>
            <person name="Noel J."/>
            <person name="Charron P."/>
            <person name="Farinelli L."/>
            <person name="Marton T."/>
            <person name="Kruger M."/>
            <person name="Pelin A."/>
            <person name="Brachmann A."/>
            <person name="Corradi N."/>
        </authorList>
    </citation>
    <scope>NUCLEOTIDE SEQUENCE [LARGE SCALE GENOMIC DNA]</scope>
    <source>
        <strain evidence="5 6">A1</strain>
    </source>
</reference>
<feature type="compositionally biased region" description="Acidic residues" evidence="3">
    <location>
        <begin position="483"/>
        <end position="501"/>
    </location>
</feature>
<keyword evidence="2" id="KW-0067">ATP-binding</keyword>
<dbReference type="AlphaFoldDB" id="A0A2N0R4K6"/>
<dbReference type="Proteomes" id="UP000232688">
    <property type="component" value="Unassembled WGS sequence"/>
</dbReference>
<evidence type="ECO:0000313" key="5">
    <source>
        <dbReference type="EMBL" id="PKC58245.1"/>
    </source>
</evidence>
<dbReference type="EMBL" id="LLXH01001592">
    <property type="protein sequence ID" value="PKC58245.1"/>
    <property type="molecule type" value="Genomic_DNA"/>
</dbReference>
<dbReference type="InterPro" id="IPR051681">
    <property type="entry name" value="Ser/Thr_Kinases-Pseudokinases"/>
</dbReference>
<dbReference type="VEuPathDB" id="FungiDB:RhiirA1_541188"/>
<evidence type="ECO:0000256" key="3">
    <source>
        <dbReference type="SAM" id="MobiDB-lite"/>
    </source>
</evidence>
<feature type="region of interest" description="Disordered" evidence="3">
    <location>
        <begin position="477"/>
        <end position="572"/>
    </location>
</feature>
<dbReference type="PROSITE" id="PS50011">
    <property type="entry name" value="PROTEIN_KINASE_DOM"/>
    <property type="match status" value="1"/>
</dbReference>
<dbReference type="GO" id="GO:0004674">
    <property type="term" value="F:protein serine/threonine kinase activity"/>
    <property type="evidence" value="ECO:0007669"/>
    <property type="project" value="TreeGrafter"/>
</dbReference>
<reference evidence="5 6" key="1">
    <citation type="submission" date="2017-10" db="EMBL/GenBank/DDBJ databases">
        <title>Extensive intraspecific genome diversity in a model arbuscular mycorrhizal fungus.</title>
        <authorList>
            <person name="Chen E.C.H."/>
            <person name="Morin E."/>
            <person name="Baudet D."/>
            <person name="Noel J."/>
            <person name="Ndikumana S."/>
            <person name="Charron P."/>
            <person name="St-Onge C."/>
            <person name="Giorgi J."/>
            <person name="Grigoriev I.V."/>
            <person name="Roux C."/>
            <person name="Martin F.M."/>
            <person name="Corradi N."/>
        </authorList>
    </citation>
    <scope>NUCLEOTIDE SEQUENCE [LARGE SCALE GENOMIC DNA]</scope>
    <source>
        <strain evidence="5 6">A1</strain>
    </source>
</reference>
<feature type="compositionally biased region" description="Acidic residues" evidence="3">
    <location>
        <begin position="513"/>
        <end position="563"/>
    </location>
</feature>
<dbReference type="VEuPathDB" id="FungiDB:FUN_020953"/>
<protein>
    <recommendedName>
        <fullName evidence="4">Protein kinase domain-containing protein</fullName>
    </recommendedName>
</protein>
<dbReference type="VEuPathDB" id="FungiDB:RhiirFUN_007807"/>
<sequence>MYREFSVKVCEQCGRYMHLEWCRSCQIDNLRNNFTNPNGNKIVDDLIQEMQSKIESPWNIIFEWIPYNQFNDIKELNKDNIVTVLSATWKDGPIEYNDNKKIYERNPNKKVTLKCLFNNSQNISNEFLNEVKSYTISRYADEVLKIYGISQNPITKDYIMVLQYMHCDKCGKQYSYRDKRWCKWCKSCQINLLKENFTNWTSGNEKIDNLIQEMQLNIDYKNIIFEWIPYIQFNEIKKLGEDELSILYSAIWKDGLLHYDDDAEDANDDHTYKYIRNQQNENVTLKYLRNNLNSNSKIITNEFLNEIKVYSIDNDYDDNRDNNNIPKIYGISQDPKTKDYIMVLSDGYCKKCCKVYTSTEYKWCKPCYSKDVFTSTTSGNEIIDTLIQEMQLKMDHPCDIAFEWVPYNQFDEIIKICEDELSTLYSAIWKDGPLIYRKNKYGYTRNQNKEVILKCLYNTQNITNDFLNMIKSHSIKSDKNNSDDYDGDDYEDDDDDNDDIMIVENSDNGGRGDDDDDDDDDDDSDDYDGGNNSNDDDDDNDKYDFYDDDDDDDDDEDDDDDDDNHNADNDNDNIIRKLYGISQHPITKDYVIIYPDGYYCKKCGELYTNIKHKWCKLCHLKTYLTNITSGNEKINNMLKEFRSEIDKSSDIIFEWIPYNQFRDIKKIGKGGFSIVYSAIWKNGPLKYNRKKKFDYKRIKNKKVALKCLSDSRDISNEFLNEIKAYSINSVYDRDNILKVYGISQDPVSKHYIMVLDYAKGNDFDHWMIKNYEYFDWQNKLVLLYNVIRGLKVIHHQRDMVHHDFHTGNILLSVSFLLESTISDDDVLISDMGLSGNIGDTNQDNVCGIMPYVAPEVLKGKPYTQAADIYSFGMIMYFVITGKQPFEDRAHDHILATDILKGIRPEINELLAPKCYIDLMKRCWDLNQYNRPNTTEIFELISLFLRSYFHKSGSRDHEIEKQFNEAEEYRRKNLSSIKDSQSLTTHPQAIYTSRLLNPFVEELPKDDIDKYKISDDMDVDFCSLIEEN</sequence>
<accession>A0A2N0R4K6</accession>
<dbReference type="PANTHER" id="PTHR44329:SF298">
    <property type="entry name" value="MIXED LINEAGE KINASE DOMAIN-LIKE PROTEIN"/>
    <property type="match status" value="1"/>
</dbReference>
<dbReference type="PANTHER" id="PTHR44329">
    <property type="entry name" value="SERINE/THREONINE-PROTEIN KINASE TNNI3K-RELATED"/>
    <property type="match status" value="1"/>
</dbReference>
<dbReference type="VEuPathDB" id="FungiDB:RhiirFUN_013918"/>
<evidence type="ECO:0000256" key="1">
    <source>
        <dbReference type="ARBA" id="ARBA00022741"/>
    </source>
</evidence>
<feature type="domain" description="Protein kinase" evidence="4">
    <location>
        <begin position="661"/>
        <end position="944"/>
    </location>
</feature>
<evidence type="ECO:0000313" key="6">
    <source>
        <dbReference type="Proteomes" id="UP000232688"/>
    </source>
</evidence>
<dbReference type="SMART" id="SM00220">
    <property type="entry name" value="S_TKc"/>
    <property type="match status" value="1"/>
</dbReference>
<dbReference type="InterPro" id="IPR011009">
    <property type="entry name" value="Kinase-like_dom_sf"/>
</dbReference>
<dbReference type="Pfam" id="PF00069">
    <property type="entry name" value="Pkinase"/>
    <property type="match status" value="1"/>
</dbReference>
<evidence type="ECO:0000256" key="2">
    <source>
        <dbReference type="ARBA" id="ARBA00022840"/>
    </source>
</evidence>
<evidence type="ECO:0000259" key="4">
    <source>
        <dbReference type="PROSITE" id="PS50011"/>
    </source>
</evidence>
<organism evidence="5 6">
    <name type="scientific">Rhizophagus irregularis</name>
    <dbReference type="NCBI Taxonomy" id="588596"/>
    <lineage>
        <taxon>Eukaryota</taxon>
        <taxon>Fungi</taxon>
        <taxon>Fungi incertae sedis</taxon>
        <taxon>Mucoromycota</taxon>
        <taxon>Glomeromycotina</taxon>
        <taxon>Glomeromycetes</taxon>
        <taxon>Glomerales</taxon>
        <taxon>Glomeraceae</taxon>
        <taxon>Rhizophagus</taxon>
    </lineage>
</organism>
<comment type="caution">
    <text evidence="5">The sequence shown here is derived from an EMBL/GenBank/DDBJ whole genome shotgun (WGS) entry which is preliminary data.</text>
</comment>
<dbReference type="InterPro" id="IPR000719">
    <property type="entry name" value="Prot_kinase_dom"/>
</dbReference>
<dbReference type="SUPFAM" id="SSF56112">
    <property type="entry name" value="Protein kinase-like (PK-like)"/>
    <property type="match status" value="1"/>
</dbReference>
<dbReference type="VEuPathDB" id="FungiDB:FUN_009029"/>
<gene>
    <name evidence="5" type="ORF">RhiirA1_541188</name>
</gene>
<dbReference type="Gene3D" id="1.10.510.10">
    <property type="entry name" value="Transferase(Phosphotransferase) domain 1"/>
    <property type="match status" value="1"/>
</dbReference>